<sequence>MPPKDTLIIILNLDMSLCELLVSLLPLWSLRPSLGLKDHKRTQELLTENISARILTSHKASALLPPKTRTTWIYWSQSCLWSPTASALSSTAFHSYSCPIKNQACCFSALDKQGGRQVVSMSKRALNRPGVPHAHTQTYWANMNTSMAYNFYRSDSNNLNMPSTPPQSCTRQELPSPQTDRIKPILDPIVQTGQK</sequence>
<dbReference type="Ensembl" id="ENSPMGT00000030721.1">
    <property type="protein sequence ID" value="ENSPMGP00000028857.1"/>
    <property type="gene ID" value="ENSPMGG00000023232.1"/>
</dbReference>
<dbReference type="STRING" id="409849.ENSPMGP00000028857"/>
<evidence type="ECO:0000313" key="2">
    <source>
        <dbReference type="Ensembl" id="ENSPMGP00000028857.1"/>
    </source>
</evidence>
<protein>
    <submittedName>
        <fullName evidence="2">Uncharacterized protein</fullName>
    </submittedName>
</protein>
<keyword evidence="3" id="KW-1185">Reference proteome</keyword>
<feature type="compositionally biased region" description="Polar residues" evidence="1">
    <location>
        <begin position="160"/>
        <end position="179"/>
    </location>
</feature>
<proteinExistence type="predicted"/>
<organism evidence="2 3">
    <name type="scientific">Periophthalmus magnuspinnatus</name>
    <dbReference type="NCBI Taxonomy" id="409849"/>
    <lineage>
        <taxon>Eukaryota</taxon>
        <taxon>Metazoa</taxon>
        <taxon>Chordata</taxon>
        <taxon>Craniata</taxon>
        <taxon>Vertebrata</taxon>
        <taxon>Euteleostomi</taxon>
        <taxon>Actinopterygii</taxon>
        <taxon>Neopterygii</taxon>
        <taxon>Teleostei</taxon>
        <taxon>Neoteleostei</taxon>
        <taxon>Acanthomorphata</taxon>
        <taxon>Gobiaria</taxon>
        <taxon>Gobiiformes</taxon>
        <taxon>Gobioidei</taxon>
        <taxon>Gobiidae</taxon>
        <taxon>Oxudercinae</taxon>
        <taxon>Periophthalmus</taxon>
    </lineage>
</organism>
<evidence type="ECO:0000256" key="1">
    <source>
        <dbReference type="SAM" id="MobiDB-lite"/>
    </source>
</evidence>
<reference evidence="2" key="1">
    <citation type="submission" date="2025-08" db="UniProtKB">
        <authorList>
            <consortium name="Ensembl"/>
        </authorList>
    </citation>
    <scope>IDENTIFICATION</scope>
</reference>
<dbReference type="AlphaFoldDB" id="A0A3B4BK16"/>
<evidence type="ECO:0000313" key="3">
    <source>
        <dbReference type="Proteomes" id="UP000261520"/>
    </source>
</evidence>
<reference evidence="2" key="2">
    <citation type="submission" date="2025-09" db="UniProtKB">
        <authorList>
            <consortium name="Ensembl"/>
        </authorList>
    </citation>
    <scope>IDENTIFICATION</scope>
</reference>
<feature type="region of interest" description="Disordered" evidence="1">
    <location>
        <begin position="160"/>
        <end position="195"/>
    </location>
</feature>
<accession>A0A3B4BK16</accession>
<name>A0A3B4BK16_9GOBI</name>
<dbReference type="Proteomes" id="UP000261520">
    <property type="component" value="Unplaced"/>
</dbReference>